<organism evidence="1 2">
    <name type="scientific">Trichonephila inaurata madagascariensis</name>
    <dbReference type="NCBI Taxonomy" id="2747483"/>
    <lineage>
        <taxon>Eukaryota</taxon>
        <taxon>Metazoa</taxon>
        <taxon>Ecdysozoa</taxon>
        <taxon>Arthropoda</taxon>
        <taxon>Chelicerata</taxon>
        <taxon>Arachnida</taxon>
        <taxon>Araneae</taxon>
        <taxon>Araneomorphae</taxon>
        <taxon>Entelegynae</taxon>
        <taxon>Araneoidea</taxon>
        <taxon>Nephilidae</taxon>
        <taxon>Trichonephila</taxon>
        <taxon>Trichonephila inaurata</taxon>
    </lineage>
</organism>
<protein>
    <submittedName>
        <fullName evidence="1">Uncharacterized protein</fullName>
    </submittedName>
</protein>
<dbReference type="Proteomes" id="UP000886998">
    <property type="component" value="Unassembled WGS sequence"/>
</dbReference>
<dbReference type="AlphaFoldDB" id="A0A8X6Y6S3"/>
<reference evidence="1" key="1">
    <citation type="submission" date="2020-08" db="EMBL/GenBank/DDBJ databases">
        <title>Multicomponent nature underlies the extraordinary mechanical properties of spider dragline silk.</title>
        <authorList>
            <person name="Kono N."/>
            <person name="Nakamura H."/>
            <person name="Mori M."/>
            <person name="Yoshida Y."/>
            <person name="Ohtoshi R."/>
            <person name="Malay A.D."/>
            <person name="Moran D.A.P."/>
            <person name="Tomita M."/>
            <person name="Numata K."/>
            <person name="Arakawa K."/>
        </authorList>
    </citation>
    <scope>NUCLEOTIDE SEQUENCE</scope>
</reference>
<accession>A0A8X6Y6S3</accession>
<evidence type="ECO:0000313" key="2">
    <source>
        <dbReference type="Proteomes" id="UP000886998"/>
    </source>
</evidence>
<name>A0A8X6Y6S3_9ARAC</name>
<comment type="caution">
    <text evidence="1">The sequence shown here is derived from an EMBL/GenBank/DDBJ whole genome shotgun (WGS) entry which is preliminary data.</text>
</comment>
<proteinExistence type="predicted"/>
<keyword evidence="2" id="KW-1185">Reference proteome</keyword>
<dbReference type="EMBL" id="BMAV01015040">
    <property type="protein sequence ID" value="GFY64004.1"/>
    <property type="molecule type" value="Genomic_DNA"/>
</dbReference>
<gene>
    <name evidence="1" type="ORF">TNIN_104701</name>
</gene>
<sequence>MKLKTFLKNKCKAFFVPLQCVRAVAKEVEVATTAVLKRRMILIPPIASTSLSGIEFRPMNWQQQQLSLEEHYMYGERTTSETLELR</sequence>
<evidence type="ECO:0000313" key="1">
    <source>
        <dbReference type="EMBL" id="GFY64004.1"/>
    </source>
</evidence>